<proteinExistence type="predicted"/>
<accession>A0A4Q5AFW0</accession>
<dbReference type="Proteomes" id="UP000292535">
    <property type="component" value="Unassembled WGS sequence"/>
</dbReference>
<dbReference type="RefSeq" id="WP_129853678.1">
    <property type="nucleotide sequence ID" value="NZ_RYUQ01000002.1"/>
</dbReference>
<dbReference type="AlphaFoldDB" id="A0A4Q5AFW0"/>
<evidence type="ECO:0000313" key="2">
    <source>
        <dbReference type="Proteomes" id="UP000292535"/>
    </source>
</evidence>
<name>A0A4Q5AFW0_9BIFI</name>
<evidence type="ECO:0000313" key="1">
    <source>
        <dbReference type="EMBL" id="RYQ26475.1"/>
    </source>
</evidence>
<reference evidence="1 2" key="1">
    <citation type="submission" date="2018-12" db="EMBL/GenBank/DDBJ databases">
        <title>Unveiling genomic diversity among members of the Bifidobacterium pseudolongum species, a widely distributed gut commensal of the animal kingdom.</title>
        <authorList>
            <person name="Lugli G.A."/>
            <person name="Duranti S."/>
            <person name="Albert K."/>
            <person name="Mancabelli L."/>
            <person name="Napoli S."/>
            <person name="Viappiani A."/>
            <person name="Anzalone R."/>
            <person name="Longhi G."/>
            <person name="Milani C."/>
            <person name="Turroni F."/>
            <person name="Alessandri G."/>
            <person name="Sela D.A."/>
            <person name="Van Sinderen D."/>
            <person name="Ventura M."/>
        </authorList>
    </citation>
    <scope>NUCLEOTIDE SEQUENCE [LARGE SCALE GENOMIC DNA]</scope>
    <source>
        <strain evidence="1 2">2032B</strain>
    </source>
</reference>
<gene>
    <name evidence="1" type="ORF">PG2032B_1071</name>
</gene>
<dbReference type="EMBL" id="RYUQ01000002">
    <property type="protein sequence ID" value="RYQ26475.1"/>
    <property type="molecule type" value="Genomic_DNA"/>
</dbReference>
<sequence length="134" mass="14764">MSRVTPPDISLWLCDRIRAEHPHVECDIRIPDGYTGDHPLVVVRDDGGPQSDWIVFDRSLGITVYGWDETNPKPLRDLAADLYAQLTDDELAYMDGSPITAVTQSGCNGPYPVSTSMACAGYYLTVEYSTVGTH</sequence>
<comment type="caution">
    <text evidence="1">The sequence shown here is derived from an EMBL/GenBank/DDBJ whole genome shotgun (WGS) entry which is preliminary data.</text>
</comment>
<organism evidence="1 2">
    <name type="scientific">Bifidobacterium pseudolongum subsp. globosum</name>
    <dbReference type="NCBI Taxonomy" id="1690"/>
    <lineage>
        <taxon>Bacteria</taxon>
        <taxon>Bacillati</taxon>
        <taxon>Actinomycetota</taxon>
        <taxon>Actinomycetes</taxon>
        <taxon>Bifidobacteriales</taxon>
        <taxon>Bifidobacteriaceae</taxon>
        <taxon>Bifidobacterium</taxon>
    </lineage>
</organism>
<protein>
    <submittedName>
        <fullName evidence="1">Uncharacterized protein</fullName>
    </submittedName>
</protein>